<dbReference type="GO" id="GO:0047938">
    <property type="term" value="F:glucose-6-phosphate 1-epimerase activity"/>
    <property type="evidence" value="ECO:0007669"/>
    <property type="project" value="UniProtKB-UniRule"/>
</dbReference>
<feature type="active site" evidence="6">
    <location>
        <position position="289"/>
    </location>
</feature>
<feature type="binding site" evidence="7">
    <location>
        <position position="78"/>
    </location>
    <ligand>
        <name>substrate</name>
    </ligand>
</feature>
<feature type="binding site" evidence="7">
    <location>
        <position position="107"/>
    </location>
    <ligand>
        <name>substrate</name>
    </ligand>
</feature>
<dbReference type="Pfam" id="PF01263">
    <property type="entry name" value="Aldose_epim"/>
    <property type="match status" value="1"/>
</dbReference>
<dbReference type="InterPro" id="IPR011013">
    <property type="entry name" value="Gal_mutarotase_sf_dom"/>
</dbReference>
<evidence type="ECO:0000256" key="2">
    <source>
        <dbReference type="ARBA" id="ARBA00005866"/>
    </source>
</evidence>
<dbReference type="InterPro" id="IPR008183">
    <property type="entry name" value="Aldose_1/G6P_1-epimerase"/>
</dbReference>
<dbReference type="GO" id="GO:0005975">
    <property type="term" value="P:carbohydrate metabolic process"/>
    <property type="evidence" value="ECO:0007669"/>
    <property type="project" value="InterPro"/>
</dbReference>
<feature type="region of interest" description="Disordered" evidence="8">
    <location>
        <begin position="1"/>
        <end position="25"/>
    </location>
</feature>
<dbReference type="PANTHER" id="PTHR11122">
    <property type="entry name" value="APOSPORY-ASSOCIATED PROTEIN C-RELATED"/>
    <property type="match status" value="1"/>
</dbReference>
<comment type="catalytic activity">
    <reaction evidence="1">
        <text>alpha-D-glucose 6-phosphate = beta-D-glucose 6-phosphate</text>
        <dbReference type="Rhea" id="RHEA:16249"/>
        <dbReference type="ChEBI" id="CHEBI:58225"/>
        <dbReference type="ChEBI" id="CHEBI:58247"/>
        <dbReference type="EC" id="5.1.3.15"/>
    </reaction>
</comment>
<reference evidence="9 10" key="1">
    <citation type="submission" date="2015-09" db="EMBL/GenBank/DDBJ databases">
        <title>Draft genome of a European isolate of the apple canker pathogen Neonectria ditissima.</title>
        <authorList>
            <person name="Gomez-Cortecero A."/>
            <person name="Harrison R.J."/>
            <person name="Armitage A.D."/>
        </authorList>
    </citation>
    <scope>NUCLEOTIDE SEQUENCE [LARGE SCALE GENOMIC DNA]</scope>
    <source>
        <strain evidence="9 10">R09/05</strain>
    </source>
</reference>
<gene>
    <name evidence="9" type="ORF">AK830_g3187</name>
</gene>
<evidence type="ECO:0000256" key="7">
    <source>
        <dbReference type="PIRSR" id="PIRSR016020-2"/>
    </source>
</evidence>
<evidence type="ECO:0000256" key="6">
    <source>
        <dbReference type="PIRSR" id="PIRSR016020-1"/>
    </source>
</evidence>
<dbReference type="CDD" id="cd09020">
    <property type="entry name" value="D-hex-6-P-epi_like"/>
    <property type="match status" value="1"/>
</dbReference>
<dbReference type="PANTHER" id="PTHR11122:SF13">
    <property type="entry name" value="GLUCOSE-6-PHOSPHATE 1-EPIMERASE"/>
    <property type="match status" value="1"/>
</dbReference>
<dbReference type="Proteomes" id="UP000050424">
    <property type="component" value="Unassembled WGS sequence"/>
</dbReference>
<comment type="similarity">
    <text evidence="2 5">Belongs to the glucose-6-phosphate 1-epimerase family.</text>
</comment>
<dbReference type="STRING" id="78410.A0A0P7BIH5"/>
<evidence type="ECO:0000313" key="9">
    <source>
        <dbReference type="EMBL" id="KPM43345.1"/>
    </source>
</evidence>
<comment type="function">
    <text evidence="5">Catalyzes the interconversion between the alpha and beta anomers from at least three hexose 6-phosphate sugars (Glc6P, Gal6P, and Man6P).</text>
</comment>
<evidence type="ECO:0000256" key="8">
    <source>
        <dbReference type="SAM" id="MobiDB-lite"/>
    </source>
</evidence>
<dbReference type="AlphaFoldDB" id="A0A0P7BIH5"/>
<feature type="active site" evidence="6">
    <location>
        <position position="183"/>
    </location>
</feature>
<organism evidence="9 10">
    <name type="scientific">Neonectria ditissima</name>
    <dbReference type="NCBI Taxonomy" id="78410"/>
    <lineage>
        <taxon>Eukaryota</taxon>
        <taxon>Fungi</taxon>
        <taxon>Dikarya</taxon>
        <taxon>Ascomycota</taxon>
        <taxon>Pezizomycotina</taxon>
        <taxon>Sordariomycetes</taxon>
        <taxon>Hypocreomycetidae</taxon>
        <taxon>Hypocreales</taxon>
        <taxon>Nectriaceae</taxon>
        <taxon>Neonectria</taxon>
    </lineage>
</organism>
<dbReference type="GO" id="GO:0005737">
    <property type="term" value="C:cytoplasm"/>
    <property type="evidence" value="ECO:0007669"/>
    <property type="project" value="TreeGrafter"/>
</dbReference>
<evidence type="ECO:0000256" key="5">
    <source>
        <dbReference type="PIRNR" id="PIRNR016020"/>
    </source>
</evidence>
<dbReference type="SUPFAM" id="SSF74650">
    <property type="entry name" value="Galactose mutarotase-like"/>
    <property type="match status" value="1"/>
</dbReference>
<dbReference type="GO" id="GO:0030246">
    <property type="term" value="F:carbohydrate binding"/>
    <property type="evidence" value="ECO:0007669"/>
    <property type="project" value="UniProtKB-UniRule"/>
</dbReference>
<dbReference type="EMBL" id="LKCW01000034">
    <property type="protein sequence ID" value="KPM43345.1"/>
    <property type="molecule type" value="Genomic_DNA"/>
</dbReference>
<sequence>MVDRPNKPSALASTPAAPPQPTIDITHDHSRVSATLPTGESVEVLLHGATVLSWKDAAGQEKLWLSETAALDGSAPVRGGIPVVFPVFGSAPDHEATAKLPQHGFARNSRWEFLGRSTSEGSTSSVKLDFGLSSENLTETIKALWPYKFGLIYSVSLDPETLSTTLVVTNDGDVPFDFQTLLHTYLKISDISSVEVSGLEHSEYIDKLDNLATVKQSSAVTFSGETDRIYTPAKGPRHPVVVSDAGKPLFRIVRDNLDQVVVWNPWVDKAASTKDFTPKDGWKNMVCVEPGTVKGWQKLEAGDAFEAAQTISLA</sequence>
<proteinExistence type="inferred from homology"/>
<dbReference type="EC" id="5.1.3.15" evidence="3 5"/>
<evidence type="ECO:0000256" key="3">
    <source>
        <dbReference type="ARBA" id="ARBA00012083"/>
    </source>
</evidence>
<name>A0A0P7BIH5_9HYPO</name>
<dbReference type="OrthoDB" id="1659429at2759"/>
<comment type="caution">
    <text evidence="9">The sequence shown here is derived from an EMBL/GenBank/DDBJ whole genome shotgun (WGS) entry which is preliminary data.</text>
</comment>
<dbReference type="Gene3D" id="2.70.98.10">
    <property type="match status" value="1"/>
</dbReference>
<keyword evidence="4 5" id="KW-0413">Isomerase</keyword>
<dbReference type="InterPro" id="IPR014718">
    <property type="entry name" value="GH-type_carb-bd"/>
</dbReference>
<evidence type="ECO:0000256" key="1">
    <source>
        <dbReference type="ARBA" id="ARBA00001096"/>
    </source>
</evidence>
<accession>A0A0P7BIH5</accession>
<feature type="binding site" evidence="7">
    <location>
        <position position="102"/>
    </location>
    <ligand>
        <name>substrate</name>
    </ligand>
</feature>
<dbReference type="InterPro" id="IPR025532">
    <property type="entry name" value="G6P_1-epimerase"/>
</dbReference>
<keyword evidence="10" id="KW-1185">Reference proteome</keyword>
<protein>
    <recommendedName>
        <fullName evidence="3 5">Glucose-6-phosphate 1-epimerase</fullName>
        <ecNumber evidence="3 5">5.1.3.15</ecNumber>
    </recommendedName>
</protein>
<evidence type="ECO:0000256" key="4">
    <source>
        <dbReference type="ARBA" id="ARBA00023235"/>
    </source>
</evidence>
<dbReference type="PIRSF" id="PIRSF016020">
    <property type="entry name" value="PHexose_mutarotase"/>
    <property type="match status" value="1"/>
</dbReference>
<evidence type="ECO:0000313" key="10">
    <source>
        <dbReference type="Proteomes" id="UP000050424"/>
    </source>
</evidence>